<dbReference type="InterPro" id="IPR012678">
    <property type="entry name" value="Ribosomal_uL23/eL15/eS24_sf"/>
</dbReference>
<keyword evidence="2 4" id="KW-0689">Ribosomal protein</keyword>
<organism evidence="5">
    <name type="scientific">Eutreptiella sp. CCMP389</name>
    <dbReference type="NCBI Taxonomy" id="96781"/>
    <lineage>
        <taxon>Eukaryota</taxon>
        <taxon>Discoba</taxon>
        <taxon>Euglenozoa</taxon>
        <taxon>Euglenida</taxon>
        <taxon>Spirocuta</taxon>
        <taxon>Euglenophyceae</taxon>
        <taxon>Eutreptiales</taxon>
        <taxon>Eutreptiaceae</taxon>
        <taxon>Eutreptiella</taxon>
    </lineage>
</organism>
<keyword evidence="5" id="KW-0150">Chloroplast</keyword>
<dbReference type="GO" id="GO:0009507">
    <property type="term" value="C:chloroplast"/>
    <property type="evidence" value="ECO:0007669"/>
    <property type="project" value="UniProtKB-SubCell"/>
</dbReference>
<dbReference type="SUPFAM" id="SSF54189">
    <property type="entry name" value="Ribosomal proteins S24e, L23 and L15e"/>
    <property type="match status" value="1"/>
</dbReference>
<comment type="similarity">
    <text evidence="1 4">Belongs to the universal ribosomal protein uL23 family.</text>
</comment>
<evidence type="ECO:0000313" key="5">
    <source>
        <dbReference type="EMBL" id="UXD06409.1"/>
    </source>
</evidence>
<keyword evidence="4" id="KW-0694">RNA-binding</keyword>
<keyword evidence="5" id="KW-0934">Plastid</keyword>
<proteinExistence type="inferred from homology"/>
<name>A0A977K896_9EUGL</name>
<dbReference type="Pfam" id="PF00276">
    <property type="entry name" value="Ribosomal_L23"/>
    <property type="match status" value="1"/>
</dbReference>
<dbReference type="EMBL" id="OK136185">
    <property type="protein sequence ID" value="UXD06409.1"/>
    <property type="molecule type" value="Genomic_DNA"/>
</dbReference>
<reference evidence="5" key="1">
    <citation type="submission" date="2021-09" db="EMBL/GenBank/DDBJ databases">
        <authorList>
            <person name="Maciszewski K."/>
            <person name="Dabbagh N."/>
            <person name="Preisfeld A."/>
            <person name="Karnkowska A."/>
        </authorList>
    </citation>
    <scope>NUCLEOTIDE SEQUENCE</scope>
</reference>
<gene>
    <name evidence="4" type="primary">rpl23</name>
</gene>
<dbReference type="GO" id="GO:1990904">
    <property type="term" value="C:ribonucleoprotein complex"/>
    <property type="evidence" value="ECO:0007669"/>
    <property type="project" value="UniProtKB-KW"/>
</dbReference>
<dbReference type="Gene3D" id="3.30.70.330">
    <property type="match status" value="1"/>
</dbReference>
<accession>A0A977K896</accession>
<comment type="subunit">
    <text evidence="4">Part of the 50S ribosomal subunit.</text>
</comment>
<dbReference type="GO" id="GO:0003735">
    <property type="term" value="F:structural constituent of ribosome"/>
    <property type="evidence" value="ECO:0007669"/>
    <property type="project" value="InterPro"/>
</dbReference>
<dbReference type="PANTHER" id="PTHR11620">
    <property type="entry name" value="60S RIBOSOMAL PROTEIN L23A"/>
    <property type="match status" value="1"/>
</dbReference>
<dbReference type="InterPro" id="IPR013025">
    <property type="entry name" value="Ribosomal_uL23-like"/>
</dbReference>
<dbReference type="HAMAP" id="MF_01369_B">
    <property type="entry name" value="Ribosomal_uL23_B"/>
    <property type="match status" value="1"/>
</dbReference>
<keyword evidence="3 4" id="KW-0687">Ribonucleoprotein</keyword>
<evidence type="ECO:0000256" key="4">
    <source>
        <dbReference type="HAMAP-Rule" id="MF_01369"/>
    </source>
</evidence>
<comment type="subcellular location">
    <subcellularLocation>
        <location evidence="4">Plastid</location>
        <location evidence="4">Chloroplast</location>
    </subcellularLocation>
</comment>
<comment type="function">
    <text evidence="4">Binds to 23S rRNA.</text>
</comment>
<evidence type="ECO:0000256" key="1">
    <source>
        <dbReference type="ARBA" id="ARBA00006700"/>
    </source>
</evidence>
<sequence length="92" mass="10673">MIDLVKFPVLTSKATKLLEKSQYTFYVDISLNKPQIKTLIEKLFSYKVLAVNTSIPPRKKRRLGRYKGFKVNYKRVIVTLDSQDVISFFPAS</sequence>
<dbReference type="GO" id="GO:0006412">
    <property type="term" value="P:translation"/>
    <property type="evidence" value="ECO:0007669"/>
    <property type="project" value="UniProtKB-UniRule"/>
</dbReference>
<evidence type="ECO:0000256" key="2">
    <source>
        <dbReference type="ARBA" id="ARBA00022980"/>
    </source>
</evidence>
<geneLocation type="chloroplast" evidence="5"/>
<dbReference type="GO" id="GO:0005840">
    <property type="term" value="C:ribosome"/>
    <property type="evidence" value="ECO:0007669"/>
    <property type="project" value="UniProtKB-KW"/>
</dbReference>
<dbReference type="GO" id="GO:0019843">
    <property type="term" value="F:rRNA binding"/>
    <property type="evidence" value="ECO:0007669"/>
    <property type="project" value="UniProtKB-UniRule"/>
</dbReference>
<protein>
    <recommendedName>
        <fullName evidence="4">Large ribosomal subunit protein uL23c</fullName>
    </recommendedName>
</protein>
<dbReference type="AlphaFoldDB" id="A0A977K896"/>
<keyword evidence="4" id="KW-0699">rRNA-binding</keyword>
<reference evidence="5" key="2">
    <citation type="journal article" date="2022" name="Mol. Phylogenet. Evol.">
        <title>Maturyoshka: A maturase inside a maturase, and other peculiarities of the novel chloroplast genomes of marine euglenophytes.</title>
        <authorList>
            <person name="Maciszewski K."/>
            <person name="Dabbagh N."/>
            <person name="Preisfeld A."/>
            <person name="Karnkowska A."/>
        </authorList>
    </citation>
    <scope>NUCLEOTIDE SEQUENCE</scope>
</reference>
<dbReference type="InterPro" id="IPR012677">
    <property type="entry name" value="Nucleotide-bd_a/b_plait_sf"/>
</dbReference>
<evidence type="ECO:0000256" key="3">
    <source>
        <dbReference type="ARBA" id="ARBA00023274"/>
    </source>
</evidence>